<proteinExistence type="predicted"/>
<sequence>MDRRNFLLASAATAVASTVTLSTSEALADTEPVKLTGVAGGKGEPLGGQPPAGAKTSIKDFDYEVKYHRAFEAVLWNMPAIAIYSFRRAAFDELGLKDNDIITYPHTPRVGVRFIEIKVDSTDVRGFENINADAMRANKPCGSGYGTKTAQFSHENIVCPLQAKAPHDEFFCPRHLSVPERNGCFYRISVHAFSSA</sequence>
<accession>A0A840RHQ8</accession>
<evidence type="ECO:0000256" key="1">
    <source>
        <dbReference type="SAM" id="SignalP"/>
    </source>
</evidence>
<dbReference type="AlphaFoldDB" id="A0A840RHQ8"/>
<dbReference type="EMBL" id="JACHHN010000004">
    <property type="protein sequence ID" value="MBB5191731.1"/>
    <property type="molecule type" value="Genomic_DNA"/>
</dbReference>
<keyword evidence="1" id="KW-0732">Signal</keyword>
<reference evidence="2 3" key="1">
    <citation type="submission" date="2020-08" db="EMBL/GenBank/DDBJ databases">
        <title>Genomic Encyclopedia of Type Strains, Phase IV (KMG-IV): sequencing the most valuable type-strain genomes for metagenomic binning, comparative biology and taxonomic classification.</title>
        <authorList>
            <person name="Goeker M."/>
        </authorList>
    </citation>
    <scope>NUCLEOTIDE SEQUENCE [LARGE SCALE GENOMIC DNA]</scope>
    <source>
        <strain evidence="2 3">DSM 18233</strain>
    </source>
</reference>
<gene>
    <name evidence="2" type="ORF">HNQ50_002461</name>
</gene>
<dbReference type="Proteomes" id="UP000543030">
    <property type="component" value="Unassembled WGS sequence"/>
</dbReference>
<feature type="chain" id="PRO_5032503652" description="Secreted protein" evidence="1">
    <location>
        <begin position="29"/>
        <end position="196"/>
    </location>
</feature>
<organism evidence="2 3">
    <name type="scientific">Silvimonas terrae</name>
    <dbReference type="NCBI Taxonomy" id="300266"/>
    <lineage>
        <taxon>Bacteria</taxon>
        <taxon>Pseudomonadati</taxon>
        <taxon>Pseudomonadota</taxon>
        <taxon>Betaproteobacteria</taxon>
        <taxon>Neisseriales</taxon>
        <taxon>Chitinibacteraceae</taxon>
        <taxon>Silvimonas</taxon>
    </lineage>
</organism>
<feature type="signal peptide" evidence="1">
    <location>
        <begin position="1"/>
        <end position="28"/>
    </location>
</feature>
<protein>
    <recommendedName>
        <fullName evidence="4">Secreted protein</fullName>
    </recommendedName>
</protein>
<name>A0A840RHQ8_9NEIS</name>
<dbReference type="PROSITE" id="PS51318">
    <property type="entry name" value="TAT"/>
    <property type="match status" value="1"/>
</dbReference>
<evidence type="ECO:0000313" key="2">
    <source>
        <dbReference type="EMBL" id="MBB5191731.1"/>
    </source>
</evidence>
<keyword evidence="3" id="KW-1185">Reference proteome</keyword>
<evidence type="ECO:0008006" key="4">
    <source>
        <dbReference type="Google" id="ProtNLM"/>
    </source>
</evidence>
<evidence type="ECO:0000313" key="3">
    <source>
        <dbReference type="Proteomes" id="UP000543030"/>
    </source>
</evidence>
<dbReference type="InterPro" id="IPR006311">
    <property type="entry name" value="TAT_signal"/>
</dbReference>
<comment type="caution">
    <text evidence="2">The sequence shown here is derived from an EMBL/GenBank/DDBJ whole genome shotgun (WGS) entry which is preliminary data.</text>
</comment>
<dbReference type="RefSeq" id="WP_221303148.1">
    <property type="nucleotide sequence ID" value="NZ_JACHHN010000004.1"/>
</dbReference>